<dbReference type="OrthoDB" id="115435at2759"/>
<dbReference type="AlphaFoldDB" id="A0A0C2M113"/>
<dbReference type="PROSITE" id="PS50994">
    <property type="entry name" value="INTEGRASE"/>
    <property type="match status" value="1"/>
</dbReference>
<dbReference type="Gene3D" id="3.30.420.10">
    <property type="entry name" value="Ribonuclease H-like superfamily/Ribonuclease H"/>
    <property type="match status" value="1"/>
</dbReference>
<gene>
    <name evidence="2" type="ORF">RF11_14878</name>
</gene>
<evidence type="ECO:0000259" key="1">
    <source>
        <dbReference type="PROSITE" id="PS50994"/>
    </source>
</evidence>
<dbReference type="Pfam" id="PF17921">
    <property type="entry name" value="Integrase_H2C2"/>
    <property type="match status" value="1"/>
</dbReference>
<dbReference type="GO" id="GO:0015074">
    <property type="term" value="P:DNA integration"/>
    <property type="evidence" value="ECO:0007669"/>
    <property type="project" value="InterPro"/>
</dbReference>
<accession>A0A0C2M113</accession>
<dbReference type="Proteomes" id="UP000031668">
    <property type="component" value="Unassembled WGS sequence"/>
</dbReference>
<dbReference type="OMA" id="CIRSSCH"/>
<comment type="caution">
    <text evidence="2">The sequence shown here is derived from an EMBL/GenBank/DDBJ whole genome shotgun (WGS) entry which is preliminary data.</text>
</comment>
<dbReference type="InterPro" id="IPR001584">
    <property type="entry name" value="Integrase_cat-core"/>
</dbReference>
<reference evidence="2 3" key="1">
    <citation type="journal article" date="2014" name="Genome Biol. Evol.">
        <title>The genome of the myxosporean Thelohanellus kitauei shows adaptations to nutrient acquisition within its fish host.</title>
        <authorList>
            <person name="Yang Y."/>
            <person name="Xiong J."/>
            <person name="Zhou Z."/>
            <person name="Huo F."/>
            <person name="Miao W."/>
            <person name="Ran C."/>
            <person name="Liu Y."/>
            <person name="Zhang J."/>
            <person name="Feng J."/>
            <person name="Wang M."/>
            <person name="Wang M."/>
            <person name="Wang L."/>
            <person name="Yao B."/>
        </authorList>
    </citation>
    <scope>NUCLEOTIDE SEQUENCE [LARGE SCALE GENOMIC DNA]</scope>
    <source>
        <strain evidence="2">Wuqing</strain>
    </source>
</reference>
<dbReference type="Pfam" id="PF00665">
    <property type="entry name" value="rve"/>
    <property type="match status" value="1"/>
</dbReference>
<protein>
    <submittedName>
        <fullName evidence="2">Pro-Pol polyprotein</fullName>
    </submittedName>
</protein>
<dbReference type="PANTHER" id="PTHR37984:SF15">
    <property type="entry name" value="INTEGRASE CATALYTIC DOMAIN-CONTAINING PROTEIN"/>
    <property type="match status" value="1"/>
</dbReference>
<dbReference type="FunFam" id="1.10.340.70:FF:000001">
    <property type="entry name" value="Retrovirus-related Pol polyprotein from transposon gypsy-like Protein"/>
    <property type="match status" value="1"/>
</dbReference>
<dbReference type="InterPro" id="IPR012337">
    <property type="entry name" value="RNaseH-like_sf"/>
</dbReference>
<evidence type="ECO:0000313" key="3">
    <source>
        <dbReference type="Proteomes" id="UP000031668"/>
    </source>
</evidence>
<sequence>MKKYKQIQHQLELNDGILYRKYKTSYDTDERSVVVIPNSLARNIIQYAHDPTSSGHFSYEKTLHRIKLYAYWPGMYRDIFEFCVQCATCIEASSQKFKTNLHPFEIGSPWDTLSIDILESPSSKYGYGYFLVMQDHFIKCLEAAPIKSQSAETVVREVKKLIFRFGFPRRIHSDMGRNFESFLFKNLCEACGVHKTRTTPYHPQGNGLVERSNRTLINMFRKLLLDESDLECKLPIILHEYNTSIHKI</sequence>
<evidence type="ECO:0000313" key="2">
    <source>
        <dbReference type="EMBL" id="KII60700.1"/>
    </source>
</evidence>
<name>A0A0C2M113_THEKT</name>
<dbReference type="InterPro" id="IPR041588">
    <property type="entry name" value="Integrase_H2C2"/>
</dbReference>
<dbReference type="PANTHER" id="PTHR37984">
    <property type="entry name" value="PROTEIN CBG26694"/>
    <property type="match status" value="1"/>
</dbReference>
<dbReference type="InterPro" id="IPR036397">
    <property type="entry name" value="RNaseH_sf"/>
</dbReference>
<keyword evidence="3" id="KW-1185">Reference proteome</keyword>
<dbReference type="GO" id="GO:0003676">
    <property type="term" value="F:nucleic acid binding"/>
    <property type="evidence" value="ECO:0007669"/>
    <property type="project" value="InterPro"/>
</dbReference>
<dbReference type="InterPro" id="IPR050951">
    <property type="entry name" value="Retrovirus_Pol_polyprotein"/>
</dbReference>
<dbReference type="SUPFAM" id="SSF53098">
    <property type="entry name" value="Ribonuclease H-like"/>
    <property type="match status" value="1"/>
</dbReference>
<feature type="domain" description="Integrase catalytic" evidence="1">
    <location>
        <begin position="105"/>
        <end position="248"/>
    </location>
</feature>
<dbReference type="Gene3D" id="1.10.340.70">
    <property type="match status" value="1"/>
</dbReference>
<organism evidence="2 3">
    <name type="scientific">Thelohanellus kitauei</name>
    <name type="common">Myxosporean</name>
    <dbReference type="NCBI Taxonomy" id="669202"/>
    <lineage>
        <taxon>Eukaryota</taxon>
        <taxon>Metazoa</taxon>
        <taxon>Cnidaria</taxon>
        <taxon>Myxozoa</taxon>
        <taxon>Myxosporea</taxon>
        <taxon>Bivalvulida</taxon>
        <taxon>Platysporina</taxon>
        <taxon>Myxobolidae</taxon>
        <taxon>Thelohanellus</taxon>
    </lineage>
</organism>
<proteinExistence type="predicted"/>
<dbReference type="EMBL" id="JWZT01005499">
    <property type="protein sequence ID" value="KII60700.1"/>
    <property type="molecule type" value="Genomic_DNA"/>
</dbReference>